<feature type="transmembrane region" description="Helical" evidence="1">
    <location>
        <begin position="7"/>
        <end position="25"/>
    </location>
</feature>
<evidence type="ECO:0000313" key="2">
    <source>
        <dbReference type="EMBL" id="SEM18392.1"/>
    </source>
</evidence>
<reference evidence="2 3" key="1">
    <citation type="submission" date="2016-10" db="EMBL/GenBank/DDBJ databases">
        <authorList>
            <person name="de Groot N.N."/>
        </authorList>
    </citation>
    <scope>NUCLEOTIDE SEQUENCE [LARGE SCALE GENOMIC DNA]</scope>
    <source>
        <strain evidence="2 3">DSM 25232</strain>
    </source>
</reference>
<dbReference type="EMBL" id="FOAB01000010">
    <property type="protein sequence ID" value="SEM18392.1"/>
    <property type="molecule type" value="Genomic_DNA"/>
</dbReference>
<dbReference type="Proteomes" id="UP000198521">
    <property type="component" value="Unassembled WGS sequence"/>
</dbReference>
<keyword evidence="1" id="KW-1133">Transmembrane helix</keyword>
<dbReference type="OrthoDB" id="6193565at2"/>
<proteinExistence type="predicted"/>
<dbReference type="STRING" id="1038014.SAMN04487910_4355"/>
<dbReference type="SUPFAM" id="SSF55961">
    <property type="entry name" value="Bet v1-like"/>
    <property type="match status" value="1"/>
</dbReference>
<name>A0A1H7W9X7_AQUAM</name>
<dbReference type="CDD" id="cd07812">
    <property type="entry name" value="SRPBCC"/>
    <property type="match status" value="1"/>
</dbReference>
<dbReference type="InterPro" id="IPR019587">
    <property type="entry name" value="Polyketide_cyclase/dehydratase"/>
</dbReference>
<organism evidence="2 3">
    <name type="scientific">Aquimarina amphilecti</name>
    <dbReference type="NCBI Taxonomy" id="1038014"/>
    <lineage>
        <taxon>Bacteria</taxon>
        <taxon>Pseudomonadati</taxon>
        <taxon>Bacteroidota</taxon>
        <taxon>Flavobacteriia</taxon>
        <taxon>Flavobacteriales</taxon>
        <taxon>Flavobacteriaceae</taxon>
        <taxon>Aquimarina</taxon>
    </lineage>
</organism>
<accession>A0A1H7W9X7</accession>
<keyword evidence="1" id="KW-0472">Membrane</keyword>
<dbReference type="RefSeq" id="WP_091412297.1">
    <property type="nucleotide sequence ID" value="NZ_FOAB01000010.1"/>
</dbReference>
<sequence length="179" mass="20391">MKYLKYLLYLIIVLSLVFFGIGFFTPSVSYENVIAVDKPASESWEVMSDVSNLPKWIKGFKRTELVSGTPNTVGAVSNVYVDNSGEEMVMEETITAMKLHERMAMTFTMDFMDMDYEMLFKEKGGKTMIISQSNIKGNSVFAKSLLSFMSSSMKTQEDVNLKNLKELIEKNAKDYFPEK</sequence>
<protein>
    <submittedName>
        <fullName evidence="2">Polyketide cyclase / dehydrase and lipid transport</fullName>
    </submittedName>
</protein>
<dbReference type="InterPro" id="IPR023393">
    <property type="entry name" value="START-like_dom_sf"/>
</dbReference>
<evidence type="ECO:0000256" key="1">
    <source>
        <dbReference type="SAM" id="Phobius"/>
    </source>
</evidence>
<dbReference type="Gene3D" id="3.30.530.20">
    <property type="match status" value="1"/>
</dbReference>
<evidence type="ECO:0000313" key="3">
    <source>
        <dbReference type="Proteomes" id="UP000198521"/>
    </source>
</evidence>
<keyword evidence="1" id="KW-0812">Transmembrane</keyword>
<dbReference type="AlphaFoldDB" id="A0A1H7W9X7"/>
<keyword evidence="3" id="KW-1185">Reference proteome</keyword>
<gene>
    <name evidence="2" type="ORF">SAMN04487910_4355</name>
</gene>
<dbReference type="Pfam" id="PF10604">
    <property type="entry name" value="Polyketide_cyc2"/>
    <property type="match status" value="1"/>
</dbReference>